<evidence type="ECO:0000256" key="1">
    <source>
        <dbReference type="ARBA" id="ARBA00008791"/>
    </source>
</evidence>
<dbReference type="CDD" id="cd00293">
    <property type="entry name" value="USP-like"/>
    <property type="match status" value="2"/>
</dbReference>
<dbReference type="PRINTS" id="PR01438">
    <property type="entry name" value="UNVRSLSTRESS"/>
</dbReference>
<name>A0ABY4U9S3_9SPHN</name>
<organism evidence="3 4">
    <name type="scientific">Qipengyuania citrea</name>
    <dbReference type="NCBI Taxonomy" id="225971"/>
    <lineage>
        <taxon>Bacteria</taxon>
        <taxon>Pseudomonadati</taxon>
        <taxon>Pseudomonadota</taxon>
        <taxon>Alphaproteobacteria</taxon>
        <taxon>Sphingomonadales</taxon>
        <taxon>Erythrobacteraceae</taxon>
        <taxon>Qipengyuania</taxon>
    </lineage>
</organism>
<dbReference type="PANTHER" id="PTHR46268">
    <property type="entry name" value="STRESS RESPONSE PROTEIN NHAX"/>
    <property type="match status" value="1"/>
</dbReference>
<sequence length="286" mass="31959">MGKQEQNRKGRLVMPGKIVVGTDFRAEADRAIDRALELAKEWNTEVVLVHALDPALGDPPTRGELDKRMRSVLPDSDIKVTFRYPIERADYAIASVAKEEGASLIVLGAARFNSMKDFLLGTAVDYVIRHSPVPVLVVKTRATARYRRIACATDFYTPSRVALEKTAELFPKADFQLIHAYHVPFEGWQKAEYVKKDVEKAERKVFDEFLEEIDPETRKRVTTHLVYGSPGGALRKDIRESETDLLVLGTHGESALRHASIGSTANELLRSLPIDTLVVTHSAEHA</sequence>
<dbReference type="SUPFAM" id="SSF52402">
    <property type="entry name" value="Adenine nucleotide alpha hydrolases-like"/>
    <property type="match status" value="2"/>
</dbReference>
<comment type="similarity">
    <text evidence="1">Belongs to the universal stress protein A family.</text>
</comment>
<evidence type="ECO:0000313" key="3">
    <source>
        <dbReference type="EMBL" id="USA62506.1"/>
    </source>
</evidence>
<feature type="domain" description="UspA" evidence="2">
    <location>
        <begin position="146"/>
        <end position="279"/>
    </location>
</feature>
<accession>A0ABY4U9S3</accession>
<dbReference type="RefSeq" id="WP_146029889.1">
    <property type="nucleotide sequence ID" value="NZ_CP098494.1"/>
</dbReference>
<dbReference type="Proteomes" id="UP001056619">
    <property type="component" value="Chromosome"/>
</dbReference>
<dbReference type="EMBL" id="CP098494">
    <property type="protein sequence ID" value="USA62506.1"/>
    <property type="molecule type" value="Genomic_DNA"/>
</dbReference>
<proteinExistence type="inferred from homology"/>
<dbReference type="Pfam" id="PF00582">
    <property type="entry name" value="Usp"/>
    <property type="match status" value="2"/>
</dbReference>
<reference evidence="3 4" key="1">
    <citation type="submission" date="2022-06" db="EMBL/GenBank/DDBJ databases">
        <authorList>
            <person name="Liu G."/>
        </authorList>
    </citation>
    <scope>NUCLEOTIDE SEQUENCE [LARGE SCALE GENOMIC DNA]</scope>
    <source>
        <strain evidence="3 4">E4</strain>
    </source>
</reference>
<dbReference type="Gene3D" id="3.40.50.620">
    <property type="entry name" value="HUPs"/>
    <property type="match status" value="2"/>
</dbReference>
<evidence type="ECO:0000313" key="4">
    <source>
        <dbReference type="Proteomes" id="UP001056619"/>
    </source>
</evidence>
<protein>
    <submittedName>
        <fullName evidence="3">Universal stress protein</fullName>
    </submittedName>
</protein>
<evidence type="ECO:0000259" key="2">
    <source>
        <dbReference type="Pfam" id="PF00582"/>
    </source>
</evidence>
<dbReference type="InterPro" id="IPR006015">
    <property type="entry name" value="Universal_stress_UspA"/>
</dbReference>
<dbReference type="InterPro" id="IPR006016">
    <property type="entry name" value="UspA"/>
</dbReference>
<gene>
    <name evidence="3" type="ORF">NCF85_05920</name>
</gene>
<dbReference type="InterPro" id="IPR014729">
    <property type="entry name" value="Rossmann-like_a/b/a_fold"/>
</dbReference>
<dbReference type="PANTHER" id="PTHR46268:SF6">
    <property type="entry name" value="UNIVERSAL STRESS PROTEIN UP12"/>
    <property type="match status" value="1"/>
</dbReference>
<feature type="domain" description="UspA" evidence="2">
    <location>
        <begin position="16"/>
        <end position="139"/>
    </location>
</feature>
<keyword evidence="4" id="KW-1185">Reference proteome</keyword>